<proteinExistence type="predicted"/>
<gene>
    <name evidence="1" type="ORF">IQ247_13775</name>
</gene>
<evidence type="ECO:0000313" key="2">
    <source>
        <dbReference type="Proteomes" id="UP000620559"/>
    </source>
</evidence>
<protein>
    <submittedName>
        <fullName evidence="1">Uncharacterized protein</fullName>
    </submittedName>
</protein>
<keyword evidence="2" id="KW-1185">Reference proteome</keyword>
<accession>A0A8J7K0J0</accession>
<comment type="caution">
    <text evidence="1">The sequence shown here is derived from an EMBL/GenBank/DDBJ whole genome shotgun (WGS) entry which is preliminary data.</text>
</comment>
<evidence type="ECO:0000313" key="1">
    <source>
        <dbReference type="EMBL" id="MBE9213721.1"/>
    </source>
</evidence>
<name>A0A8J7K0J0_9CYAN</name>
<dbReference type="Proteomes" id="UP000620559">
    <property type="component" value="Unassembled WGS sequence"/>
</dbReference>
<dbReference type="RefSeq" id="WP_193920873.1">
    <property type="nucleotide sequence ID" value="NZ_JADEWL010000040.1"/>
</dbReference>
<reference evidence="1" key="1">
    <citation type="submission" date="2020-10" db="EMBL/GenBank/DDBJ databases">
        <authorList>
            <person name="Castelo-Branco R."/>
            <person name="Eusebio N."/>
            <person name="Adriana R."/>
            <person name="Vieira A."/>
            <person name="Brugerolle De Fraissinette N."/>
            <person name="Rezende De Castro R."/>
            <person name="Schneider M.P."/>
            <person name="Vasconcelos V."/>
            <person name="Leao P.N."/>
        </authorList>
    </citation>
    <scope>NUCLEOTIDE SEQUENCE</scope>
    <source>
        <strain evidence="1">LEGE 06105</strain>
    </source>
</reference>
<sequence length="91" mass="10610">MNNIKDLIAVGSLVLTLASTLAAIAFWYANTEKRRYGLERDFSHLKRNYDQIQHSLNTILSEIDHRFDVTERDILEIKSTLNIKAKFKKED</sequence>
<dbReference type="EMBL" id="JADEWL010000040">
    <property type="protein sequence ID" value="MBE9213721.1"/>
    <property type="molecule type" value="Genomic_DNA"/>
</dbReference>
<organism evidence="1 2">
    <name type="scientific">Plectonema cf. radiosum LEGE 06105</name>
    <dbReference type="NCBI Taxonomy" id="945769"/>
    <lineage>
        <taxon>Bacteria</taxon>
        <taxon>Bacillati</taxon>
        <taxon>Cyanobacteriota</taxon>
        <taxon>Cyanophyceae</taxon>
        <taxon>Oscillatoriophycideae</taxon>
        <taxon>Oscillatoriales</taxon>
        <taxon>Microcoleaceae</taxon>
        <taxon>Plectonema</taxon>
    </lineage>
</organism>
<dbReference type="AlphaFoldDB" id="A0A8J7K0J0"/>